<evidence type="ECO:0000313" key="2">
    <source>
        <dbReference type="Proteomes" id="UP000192448"/>
    </source>
</evidence>
<gene>
    <name evidence="1" type="ORF">BST13_05940</name>
</gene>
<protein>
    <submittedName>
        <fullName evidence="1">Uncharacterized protein</fullName>
    </submittedName>
</protein>
<reference evidence="1 2" key="1">
    <citation type="submission" date="2017-02" db="EMBL/GenBank/DDBJ databases">
        <title>The new phylogeny of genus Mycobacterium.</title>
        <authorList>
            <person name="Tortoli E."/>
            <person name="Trovato A."/>
            <person name="Cirillo D.M."/>
        </authorList>
    </citation>
    <scope>NUCLEOTIDE SEQUENCE [LARGE SCALE GENOMIC DNA]</scope>
    <source>
        <strain evidence="1 2">RW6</strain>
    </source>
</reference>
<organism evidence="1 2">
    <name type="scientific">Mycobacterium aquaticum</name>
    <dbReference type="NCBI Taxonomy" id="1927124"/>
    <lineage>
        <taxon>Bacteria</taxon>
        <taxon>Bacillati</taxon>
        <taxon>Actinomycetota</taxon>
        <taxon>Actinomycetes</taxon>
        <taxon>Mycobacteriales</taxon>
        <taxon>Mycobacteriaceae</taxon>
        <taxon>Mycobacterium</taxon>
    </lineage>
</organism>
<dbReference type="AlphaFoldDB" id="A0A1X0B7E2"/>
<dbReference type="EMBL" id="MVHF01000004">
    <property type="protein sequence ID" value="ORA38135.1"/>
    <property type="molecule type" value="Genomic_DNA"/>
</dbReference>
<dbReference type="Proteomes" id="UP000192448">
    <property type="component" value="Unassembled WGS sequence"/>
</dbReference>
<proteinExistence type="predicted"/>
<dbReference type="STRING" id="1927124.BST13_05940"/>
<sequence>MAESADPQDRAHAALALWNAEFVELIPRYAAVLRDSLVDVRVAKHSWLGAPSLDYVVRRFNGDLLVWVGEDPRTIGDEMPPLFDSVPPAVQTFLRQVHAGYTIYDGESCGVTSPSAMKTLAAYWGEPDRNEIAEWDEDYPFPGSQRLLLLTGSETSHLFTSPDLPVGSAVTYFEPEYEIVPFGKGLDIFMNMPLGGRGGCRWV</sequence>
<evidence type="ECO:0000313" key="1">
    <source>
        <dbReference type="EMBL" id="ORA38135.1"/>
    </source>
</evidence>
<accession>A0A1X0B7E2</accession>
<name>A0A1X0B7E2_9MYCO</name>
<comment type="caution">
    <text evidence="1">The sequence shown here is derived from an EMBL/GenBank/DDBJ whole genome shotgun (WGS) entry which is preliminary data.</text>
</comment>
<keyword evidence="2" id="KW-1185">Reference proteome</keyword>